<feature type="transmembrane region" description="Helical" evidence="8">
    <location>
        <begin position="494"/>
        <end position="514"/>
    </location>
</feature>
<dbReference type="OrthoDB" id="754047at2759"/>
<comment type="subcellular location">
    <subcellularLocation>
        <location evidence="1">Membrane</location>
        <topology evidence="1">Multi-pass membrane protein</topology>
    </subcellularLocation>
</comment>
<evidence type="ECO:0000256" key="2">
    <source>
        <dbReference type="ARBA" id="ARBA00007015"/>
    </source>
</evidence>
<evidence type="ECO:0000256" key="7">
    <source>
        <dbReference type="SAM" id="MobiDB-lite"/>
    </source>
</evidence>
<dbReference type="GO" id="GO:0016020">
    <property type="term" value="C:membrane"/>
    <property type="evidence" value="ECO:0007669"/>
    <property type="project" value="UniProtKB-SubCell"/>
</dbReference>
<reference evidence="9 10" key="1">
    <citation type="journal article" date="2014" name="Mol. Plant">
        <title>Chromosome Scale Genome Assembly and Transcriptome Profiling of Nannochloropsis gaditana in Nitrogen Depletion.</title>
        <authorList>
            <person name="Corteggiani Carpinelli E."/>
            <person name="Telatin A."/>
            <person name="Vitulo N."/>
            <person name="Forcato C."/>
            <person name="D'Angelo M."/>
            <person name="Schiavon R."/>
            <person name="Vezzi A."/>
            <person name="Giacometti G.M."/>
            <person name="Morosinotto T."/>
            <person name="Valle G."/>
        </authorList>
    </citation>
    <scope>NUCLEOTIDE SEQUENCE [LARGE SCALE GENOMIC DNA]</scope>
    <source>
        <strain evidence="9 10">B-31</strain>
    </source>
</reference>
<feature type="transmembrane region" description="Helical" evidence="8">
    <location>
        <begin position="641"/>
        <end position="662"/>
    </location>
</feature>
<feature type="compositionally biased region" description="Low complexity" evidence="7">
    <location>
        <begin position="18"/>
        <end position="34"/>
    </location>
</feature>
<feature type="transmembrane region" description="Helical" evidence="8">
    <location>
        <begin position="381"/>
        <end position="400"/>
    </location>
</feature>
<feature type="transmembrane region" description="Helical" evidence="8">
    <location>
        <begin position="303"/>
        <end position="320"/>
    </location>
</feature>
<keyword evidence="6 8" id="KW-0472">Membrane</keyword>
<feature type="transmembrane region" description="Helical" evidence="8">
    <location>
        <begin position="341"/>
        <end position="361"/>
    </location>
</feature>
<evidence type="ECO:0000256" key="8">
    <source>
        <dbReference type="SAM" id="Phobius"/>
    </source>
</evidence>
<dbReference type="Gene3D" id="1.20.1250.20">
    <property type="entry name" value="MFS general substrate transporter like domains"/>
    <property type="match status" value="1"/>
</dbReference>
<dbReference type="SUPFAM" id="SSF103473">
    <property type="entry name" value="MFS general substrate transporter"/>
    <property type="match status" value="1"/>
</dbReference>
<keyword evidence="5 8" id="KW-1133">Transmembrane helix</keyword>
<protein>
    <submittedName>
        <fullName evidence="9">Folate biopterin transporter</fullName>
    </submittedName>
</protein>
<evidence type="ECO:0000313" key="9">
    <source>
        <dbReference type="EMBL" id="EWM27840.1"/>
    </source>
</evidence>
<keyword evidence="4 8" id="KW-0812">Transmembrane</keyword>
<sequence>MDVADENRQGDNTPTNASSSLRSSRSGSMDGGSNSHDDNSEEAILPLPPQAPSTRRLVLNTRQNSIHTYESERQASRLEEGGGEGGDGGEGGEGGSTGRKATTPTQKLASFFSIGEGGGLGSLSPRSRLSRLSPRGSFRISPRNFLKLNKRRPMALKTEGSSFENIPPPPGLTSQHTKLISENNSYCRWAEEEARYTDPEQLVSPWSSLNVAITLGAFLFQLTSTFFSVPLAFYVIKNLGMNAAAINVAQQMTQLPQALQIPIGLLTDCVPIKKRRRKYYVLLGWLLHIASMTALAIVGEPDISSLVGLIFLSFLGGQIMDLSQRALIVQRSRHENLERKGVLMVTVNLAWTWGNMLGFVLGTFCYESNFQNGGGMSLANIATFNAAVGVAFLPFLYTLYDPKINSITKTRPIREEMADVWSMVQRKSVLMPMLFVGIFQIFWVPNSAWSVFLIEGLNFSEWHIGLMGLLGSVLGACGAALYRLCLMKTNWRKIFVFTSFIMAGMNSLTLLLVFRVNLRWGISDYFFAMGDNLIESMVDGFHIMPISIMYMGLCPGGAEGTALAAIQTFASLAVMTSTNIGLLFLKIWDVGAETIAAGNFEGVWRLTLLCGLCQLVGVCFVKLLPRNAKHQEMLQSFDRNIVWGGICFISFVVIAFMATIVLDVTYMVHGDLES</sequence>
<feature type="compositionally biased region" description="Basic and acidic residues" evidence="7">
    <location>
        <begin position="69"/>
        <end position="80"/>
    </location>
</feature>
<accession>W7TL60</accession>
<comment type="caution">
    <text evidence="9">The sequence shown here is derived from an EMBL/GenBank/DDBJ whole genome shotgun (WGS) entry which is preliminary data.</text>
</comment>
<gene>
    <name evidence="9" type="ORF">Naga_100074g5</name>
</gene>
<feature type="transmembrane region" description="Helical" evidence="8">
    <location>
        <begin position="534"/>
        <end position="553"/>
    </location>
</feature>
<feature type="compositionally biased region" description="Gly residues" evidence="7">
    <location>
        <begin position="83"/>
        <end position="97"/>
    </location>
</feature>
<evidence type="ECO:0000256" key="6">
    <source>
        <dbReference type="ARBA" id="ARBA00023136"/>
    </source>
</evidence>
<organism evidence="9 10">
    <name type="scientific">Nannochloropsis gaditana</name>
    <dbReference type="NCBI Taxonomy" id="72520"/>
    <lineage>
        <taxon>Eukaryota</taxon>
        <taxon>Sar</taxon>
        <taxon>Stramenopiles</taxon>
        <taxon>Ochrophyta</taxon>
        <taxon>Eustigmatophyceae</taxon>
        <taxon>Eustigmatales</taxon>
        <taxon>Monodopsidaceae</taxon>
        <taxon>Nannochloropsis</taxon>
    </lineage>
</organism>
<evidence type="ECO:0000256" key="4">
    <source>
        <dbReference type="ARBA" id="ARBA00022692"/>
    </source>
</evidence>
<evidence type="ECO:0000256" key="3">
    <source>
        <dbReference type="ARBA" id="ARBA00022448"/>
    </source>
</evidence>
<feature type="transmembrane region" description="Helical" evidence="8">
    <location>
        <begin position="279"/>
        <end position="297"/>
    </location>
</feature>
<dbReference type="Pfam" id="PF03092">
    <property type="entry name" value="BT1"/>
    <property type="match status" value="1"/>
</dbReference>
<dbReference type="PANTHER" id="PTHR31585">
    <property type="entry name" value="FOLATE-BIOPTERIN TRANSPORTER 1, CHLOROPLASTIC"/>
    <property type="match status" value="1"/>
</dbReference>
<evidence type="ECO:0000313" key="10">
    <source>
        <dbReference type="Proteomes" id="UP000019335"/>
    </source>
</evidence>
<dbReference type="AlphaFoldDB" id="W7TL60"/>
<feature type="transmembrane region" description="Helical" evidence="8">
    <location>
        <begin position="560"/>
        <end position="582"/>
    </location>
</feature>
<dbReference type="PANTHER" id="PTHR31585:SF0">
    <property type="entry name" value="FOLATE-BIOPTERIN TRANSPORTER 1, CHLOROPLASTIC"/>
    <property type="match status" value="1"/>
</dbReference>
<dbReference type="Proteomes" id="UP000019335">
    <property type="component" value="Chromosome 6"/>
</dbReference>
<comment type="similarity">
    <text evidence="2">Belongs to the major facilitator superfamily. Folate-biopterin transporter (TC 2.A.71) family.</text>
</comment>
<feature type="region of interest" description="Disordered" evidence="7">
    <location>
        <begin position="1"/>
        <end position="105"/>
    </location>
</feature>
<evidence type="ECO:0000256" key="5">
    <source>
        <dbReference type="ARBA" id="ARBA00022989"/>
    </source>
</evidence>
<feature type="transmembrane region" description="Helical" evidence="8">
    <location>
        <begin position="211"/>
        <end position="236"/>
    </location>
</feature>
<feature type="transmembrane region" description="Helical" evidence="8">
    <location>
        <begin position="602"/>
        <end position="621"/>
    </location>
</feature>
<dbReference type="InterPro" id="IPR039309">
    <property type="entry name" value="BT1"/>
</dbReference>
<keyword evidence="3" id="KW-0813">Transport</keyword>
<name>W7TL60_9STRA</name>
<dbReference type="InterPro" id="IPR036259">
    <property type="entry name" value="MFS_trans_sf"/>
</dbReference>
<proteinExistence type="inferred from homology"/>
<keyword evidence="10" id="KW-1185">Reference proteome</keyword>
<evidence type="ECO:0000256" key="1">
    <source>
        <dbReference type="ARBA" id="ARBA00004141"/>
    </source>
</evidence>
<feature type="transmembrane region" description="Helical" evidence="8">
    <location>
        <begin position="429"/>
        <end position="452"/>
    </location>
</feature>
<feature type="transmembrane region" description="Helical" evidence="8">
    <location>
        <begin position="464"/>
        <end position="482"/>
    </location>
</feature>
<dbReference type="EMBL" id="AZIL01000373">
    <property type="protein sequence ID" value="EWM27840.1"/>
    <property type="molecule type" value="Genomic_DNA"/>
</dbReference>